<evidence type="ECO:0000256" key="4">
    <source>
        <dbReference type="PIRSR" id="PIRSR005902-1"/>
    </source>
</evidence>
<dbReference type="Gene3D" id="3.20.20.140">
    <property type="entry name" value="Metal-dependent hydrolases"/>
    <property type="match status" value="1"/>
</dbReference>
<dbReference type="Pfam" id="PF01026">
    <property type="entry name" value="TatD_DNase"/>
    <property type="match status" value="1"/>
</dbReference>
<dbReference type="InterPro" id="IPR001130">
    <property type="entry name" value="TatD-like"/>
</dbReference>
<dbReference type="EMBL" id="CP049916">
    <property type="protein sequence ID" value="QIO09809.1"/>
    <property type="molecule type" value="Genomic_DNA"/>
</dbReference>
<comment type="similarity">
    <text evidence="1">Belongs to the metallo-dependent hydrolases superfamily. TatD-type hydrolase family.</text>
</comment>
<dbReference type="Proteomes" id="UP000501939">
    <property type="component" value="Chromosome"/>
</dbReference>
<gene>
    <name evidence="5" type="ORF">G8D99_12855</name>
</gene>
<dbReference type="FunFam" id="3.20.20.140:FF:000005">
    <property type="entry name" value="TatD family hydrolase"/>
    <property type="match status" value="1"/>
</dbReference>
<dbReference type="InterPro" id="IPR018228">
    <property type="entry name" value="DNase_TatD-rel_CS"/>
</dbReference>
<evidence type="ECO:0000313" key="6">
    <source>
        <dbReference type="Proteomes" id="UP000501939"/>
    </source>
</evidence>
<feature type="binding site" evidence="4">
    <location>
        <position position="10"/>
    </location>
    <ligand>
        <name>a divalent metal cation</name>
        <dbReference type="ChEBI" id="CHEBI:60240"/>
        <label>1</label>
    </ligand>
</feature>
<feature type="binding site" evidence="4">
    <location>
        <position position="166"/>
    </location>
    <ligand>
        <name>a divalent metal cation</name>
        <dbReference type="ChEBI" id="CHEBI:60240"/>
        <label>2</label>
    </ligand>
</feature>
<feature type="binding site" evidence="4">
    <location>
        <position position="102"/>
    </location>
    <ligand>
        <name>a divalent metal cation</name>
        <dbReference type="ChEBI" id="CHEBI:60240"/>
        <label>1</label>
    </ligand>
</feature>
<dbReference type="KEGG" id="alj:G8D99_12855"/>
<dbReference type="GO" id="GO:0046872">
    <property type="term" value="F:metal ion binding"/>
    <property type="evidence" value="ECO:0007669"/>
    <property type="project" value="UniProtKB-KW"/>
</dbReference>
<dbReference type="SUPFAM" id="SSF51556">
    <property type="entry name" value="Metallo-dependent hydrolases"/>
    <property type="match status" value="1"/>
</dbReference>
<dbReference type="InterPro" id="IPR032466">
    <property type="entry name" value="Metal_Hydrolase"/>
</dbReference>
<dbReference type="GO" id="GO:0016788">
    <property type="term" value="F:hydrolase activity, acting on ester bonds"/>
    <property type="evidence" value="ECO:0007669"/>
    <property type="project" value="InterPro"/>
</dbReference>
<evidence type="ECO:0000256" key="1">
    <source>
        <dbReference type="ARBA" id="ARBA00009275"/>
    </source>
</evidence>
<reference evidence="5 6" key="1">
    <citation type="submission" date="2020-03" db="EMBL/GenBank/DDBJ databases">
        <authorList>
            <person name="Zhu W."/>
        </authorList>
    </citation>
    <scope>NUCLEOTIDE SEQUENCE [LARGE SCALE GENOMIC DNA]</scope>
    <source>
        <strain evidence="5 6">185</strain>
    </source>
</reference>
<keyword evidence="6" id="KW-1185">Reference proteome</keyword>
<accession>A0A6G8S6K8</accession>
<feature type="binding site" evidence="4">
    <location>
        <position position="142"/>
    </location>
    <ligand>
        <name>a divalent metal cation</name>
        <dbReference type="ChEBI" id="CHEBI:60240"/>
        <label>2</label>
    </ligand>
</feature>
<protein>
    <submittedName>
        <fullName evidence="5">TatD family hydrolase</fullName>
    </submittedName>
</protein>
<dbReference type="CDD" id="cd01310">
    <property type="entry name" value="TatD_DNAse"/>
    <property type="match status" value="1"/>
</dbReference>
<keyword evidence="3 5" id="KW-0378">Hydrolase</keyword>
<dbReference type="PANTHER" id="PTHR46124">
    <property type="entry name" value="D-AMINOACYL-TRNA DEACYLASE"/>
    <property type="match status" value="1"/>
</dbReference>
<proteinExistence type="inferred from homology"/>
<sequence>MPVLPLFDTHTHFDVSDFDADREALAVQAKQVGVEALVLIGFVQERFQTLLSTHQQLNQLTNAPNSFLAPGLHPFYIEQHQPQHLLDLEQMLRTQYCVAIGEIGLDTFLKQHKQSDIFAKQKIFFDAQIELAQQFDKPILLHIRKSHADVLAMLKKHQFKHGGIAHAFGGGVEEAKAFVKMGFKIGVTGQITNPQAKKLHHVVQAVGVEHLVLETDCPDMTPLCCQSSTEHRTRNTPVNLPYVLEGLAHSLNLPHTHVAQQVWKNTLAVLALEDHFHSD</sequence>
<feature type="binding site" evidence="4">
    <location>
        <position position="12"/>
    </location>
    <ligand>
        <name>a divalent metal cation</name>
        <dbReference type="ChEBI" id="CHEBI:60240"/>
        <label>1</label>
    </ligand>
</feature>
<evidence type="ECO:0000313" key="5">
    <source>
        <dbReference type="EMBL" id="QIO09809.1"/>
    </source>
</evidence>
<dbReference type="PIRSF" id="PIRSF005902">
    <property type="entry name" value="DNase_TatD"/>
    <property type="match status" value="1"/>
</dbReference>
<dbReference type="PANTHER" id="PTHR46124:SF3">
    <property type="entry name" value="HYDROLASE"/>
    <property type="match status" value="1"/>
</dbReference>
<dbReference type="PROSITE" id="PS01137">
    <property type="entry name" value="TATD_1"/>
    <property type="match status" value="1"/>
</dbReference>
<dbReference type="AlphaFoldDB" id="A0A6G8S6K8"/>
<keyword evidence="2 4" id="KW-0479">Metal-binding</keyword>
<dbReference type="RefSeq" id="WP_166326551.1">
    <property type="nucleotide sequence ID" value="NZ_CP049916.1"/>
</dbReference>
<name>A0A6G8S6K8_9GAMM</name>
<feature type="binding site" evidence="4">
    <location>
        <position position="216"/>
    </location>
    <ligand>
        <name>a divalent metal cation</name>
        <dbReference type="ChEBI" id="CHEBI:60240"/>
        <label>1</label>
    </ligand>
</feature>
<evidence type="ECO:0000256" key="2">
    <source>
        <dbReference type="ARBA" id="ARBA00022723"/>
    </source>
</evidence>
<evidence type="ECO:0000256" key="3">
    <source>
        <dbReference type="ARBA" id="ARBA00022801"/>
    </source>
</evidence>
<organism evidence="5 6">
    <name type="scientific">Acinetobacter lanii</name>
    <dbReference type="NCBI Taxonomy" id="2715163"/>
    <lineage>
        <taxon>Bacteria</taxon>
        <taxon>Pseudomonadati</taxon>
        <taxon>Pseudomonadota</taxon>
        <taxon>Gammaproteobacteria</taxon>
        <taxon>Moraxellales</taxon>
        <taxon>Moraxellaceae</taxon>
        <taxon>Acinetobacter</taxon>
    </lineage>
</organism>
<dbReference type="GO" id="GO:0005829">
    <property type="term" value="C:cytosol"/>
    <property type="evidence" value="ECO:0007669"/>
    <property type="project" value="TreeGrafter"/>
</dbReference>